<reference evidence="4 5" key="1">
    <citation type="submission" date="2020-11" db="EMBL/GenBank/DDBJ databases">
        <authorList>
            <person name="Wallbank WR R."/>
            <person name="Pardo Diaz C."/>
            <person name="Kozak K."/>
            <person name="Martin S."/>
            <person name="Jiggins C."/>
            <person name="Moest M."/>
            <person name="Warren A I."/>
            <person name="Generalovic N T."/>
            <person name="Byers J.R.P. K."/>
            <person name="Montejo-Kovacevich G."/>
            <person name="Yen C E."/>
        </authorList>
    </citation>
    <scope>NUCLEOTIDE SEQUENCE [LARGE SCALE GENOMIC DNA]</scope>
</reference>
<protein>
    <recommendedName>
        <fullName evidence="3">Methyltransferase FkbM domain-containing protein</fullName>
    </recommendedName>
</protein>
<dbReference type="AlphaFoldDB" id="A0A7R8YPB0"/>
<dbReference type="OrthoDB" id="6357215at2759"/>
<name>A0A7R8YPB0_HERIL</name>
<keyword evidence="2" id="KW-1133">Transmembrane helix</keyword>
<feature type="domain" description="Methyltransferase FkbM" evidence="3">
    <location>
        <begin position="207"/>
        <end position="350"/>
    </location>
</feature>
<dbReference type="OMA" id="AYIREVQ"/>
<evidence type="ECO:0000313" key="4">
    <source>
        <dbReference type="EMBL" id="CAD7080131.1"/>
    </source>
</evidence>
<dbReference type="InterPro" id="IPR006342">
    <property type="entry name" value="FkbM_mtfrase"/>
</dbReference>
<accession>A0A7R8YPB0</accession>
<keyword evidence="5" id="KW-1185">Reference proteome</keyword>
<dbReference type="GO" id="GO:0031902">
    <property type="term" value="C:late endosome membrane"/>
    <property type="evidence" value="ECO:0007669"/>
    <property type="project" value="TreeGrafter"/>
</dbReference>
<evidence type="ECO:0000313" key="5">
    <source>
        <dbReference type="Proteomes" id="UP000594454"/>
    </source>
</evidence>
<dbReference type="Proteomes" id="UP000594454">
    <property type="component" value="Chromosome 1"/>
</dbReference>
<dbReference type="GO" id="GO:0006888">
    <property type="term" value="P:endoplasmic reticulum to Golgi vesicle-mediated transport"/>
    <property type="evidence" value="ECO:0007669"/>
    <property type="project" value="TreeGrafter"/>
</dbReference>
<organism evidence="4 5">
    <name type="scientific">Hermetia illucens</name>
    <name type="common">Black soldier fly</name>
    <dbReference type="NCBI Taxonomy" id="343691"/>
    <lineage>
        <taxon>Eukaryota</taxon>
        <taxon>Metazoa</taxon>
        <taxon>Ecdysozoa</taxon>
        <taxon>Arthropoda</taxon>
        <taxon>Hexapoda</taxon>
        <taxon>Insecta</taxon>
        <taxon>Pterygota</taxon>
        <taxon>Neoptera</taxon>
        <taxon>Endopterygota</taxon>
        <taxon>Diptera</taxon>
        <taxon>Brachycera</taxon>
        <taxon>Stratiomyomorpha</taxon>
        <taxon>Stratiomyidae</taxon>
        <taxon>Hermetiinae</taxon>
        <taxon>Hermetia</taxon>
    </lineage>
</organism>
<dbReference type="FunCoup" id="A0A7R8YPB0">
    <property type="interactions" value="268"/>
</dbReference>
<gene>
    <name evidence="4" type="ORF">HERILL_LOCUS3304</name>
</gene>
<feature type="region of interest" description="Disordered" evidence="1">
    <location>
        <begin position="1"/>
        <end position="79"/>
    </location>
</feature>
<sequence>MTGDSTNPSTQTATSKLSKQTKLSSHLPCLKATTKTNAEDKRSINEMTTSTNTKSATSKLPSTKKSCKSSDTAKIDPRYGGPSPFRQLLPIALCVLSFATVISILIVYMDTTEIRHQQFKLNMSRDYELVGVAQDDPTLVAFIRDFHMKKYPMNFLKNAPIEHLNFTEHHELTPEMAHYIANLVGDKTNGVFIQSLTGATSESMTAPWLAETLNWGGLIIEPEPRRYFTYRKQNVHRPKVQVVHACVSTSGYPKEVTLHNDEDAEVRINSLLDEESSWFNSRVKCFPLYSLMLAVNRTNFDLLSLGCGGHELQILQTLPFDAVNIEVISIHLTESQENTKTYLQSITKLLFGKFYKYQRKFGTNYIFRKVHRESLN</sequence>
<evidence type="ECO:0000259" key="3">
    <source>
        <dbReference type="Pfam" id="PF05050"/>
    </source>
</evidence>
<dbReference type="InterPro" id="IPR053202">
    <property type="entry name" value="EGF_Rcpt_Signaling_Reg"/>
</dbReference>
<evidence type="ECO:0000256" key="1">
    <source>
        <dbReference type="SAM" id="MobiDB-lite"/>
    </source>
</evidence>
<feature type="transmembrane region" description="Helical" evidence="2">
    <location>
        <begin position="88"/>
        <end position="109"/>
    </location>
</feature>
<dbReference type="PANTHER" id="PTHR34009:SF2">
    <property type="entry name" value="PROTEIN STAR"/>
    <property type="match status" value="1"/>
</dbReference>
<dbReference type="GO" id="GO:0016197">
    <property type="term" value="P:endosomal transport"/>
    <property type="evidence" value="ECO:0007669"/>
    <property type="project" value="TreeGrafter"/>
</dbReference>
<dbReference type="GO" id="GO:0005794">
    <property type="term" value="C:Golgi apparatus"/>
    <property type="evidence" value="ECO:0007669"/>
    <property type="project" value="TreeGrafter"/>
</dbReference>
<dbReference type="Pfam" id="PF05050">
    <property type="entry name" value="Methyltransf_21"/>
    <property type="match status" value="1"/>
</dbReference>
<dbReference type="InParanoid" id="A0A7R8YPB0"/>
<dbReference type="GO" id="GO:0005789">
    <property type="term" value="C:endoplasmic reticulum membrane"/>
    <property type="evidence" value="ECO:0007669"/>
    <property type="project" value="TreeGrafter"/>
</dbReference>
<keyword evidence="2" id="KW-0472">Membrane</keyword>
<feature type="compositionally biased region" description="Low complexity" evidence="1">
    <location>
        <begin position="48"/>
        <end position="59"/>
    </location>
</feature>
<proteinExistence type="predicted"/>
<dbReference type="PANTHER" id="PTHR34009">
    <property type="entry name" value="PROTEIN STAR"/>
    <property type="match status" value="1"/>
</dbReference>
<feature type="compositionally biased region" description="Low complexity" evidence="1">
    <location>
        <begin position="9"/>
        <end position="25"/>
    </location>
</feature>
<dbReference type="EMBL" id="LR899009">
    <property type="protein sequence ID" value="CAD7080131.1"/>
    <property type="molecule type" value="Genomic_DNA"/>
</dbReference>
<feature type="compositionally biased region" description="Polar residues" evidence="1">
    <location>
        <begin position="60"/>
        <end position="70"/>
    </location>
</feature>
<keyword evidence="2" id="KW-0812">Transmembrane</keyword>
<evidence type="ECO:0000256" key="2">
    <source>
        <dbReference type="SAM" id="Phobius"/>
    </source>
</evidence>
<dbReference type="GO" id="GO:0005886">
    <property type="term" value="C:plasma membrane"/>
    <property type="evidence" value="ECO:0007669"/>
    <property type="project" value="TreeGrafter"/>
</dbReference>